<comment type="caution">
    <text evidence="2">The sequence shown here is derived from an EMBL/GenBank/DDBJ whole genome shotgun (WGS) entry which is preliminary data.</text>
</comment>
<name>X8DPV0_9MYCO</name>
<dbReference type="Proteomes" id="UP000023351">
    <property type="component" value="Unassembled WGS sequence"/>
</dbReference>
<evidence type="ECO:0000313" key="2">
    <source>
        <dbReference type="EMBL" id="EUA70096.1"/>
    </source>
</evidence>
<accession>X8DPV0</accession>
<organism evidence="2 3">
    <name type="scientific">Mycobacteroides abscessus subsp. bolletii 1513</name>
    <dbReference type="NCBI Taxonomy" id="1299321"/>
    <lineage>
        <taxon>Bacteria</taxon>
        <taxon>Bacillati</taxon>
        <taxon>Actinomycetota</taxon>
        <taxon>Actinomycetes</taxon>
        <taxon>Mycobacteriales</taxon>
        <taxon>Mycobacteriaceae</taxon>
        <taxon>Mycobacteroides</taxon>
        <taxon>Mycobacteroides abscessus</taxon>
    </lineage>
</organism>
<proteinExistence type="predicted"/>
<dbReference type="AlphaFoldDB" id="X8DPV0"/>
<protein>
    <submittedName>
        <fullName evidence="2">Uncharacterized protein</fullName>
    </submittedName>
</protein>
<feature type="region of interest" description="Disordered" evidence="1">
    <location>
        <begin position="24"/>
        <end position="51"/>
    </location>
</feature>
<evidence type="ECO:0000313" key="3">
    <source>
        <dbReference type="Proteomes" id="UP000023351"/>
    </source>
</evidence>
<reference evidence="2 3" key="1">
    <citation type="submission" date="2013-12" db="EMBL/GenBank/DDBJ databases">
        <authorList>
            <person name="Zelazny A."/>
            <person name="Olivier K."/>
            <person name="Holland S."/>
            <person name="Lenaerts A."/>
            <person name="Ordway D."/>
            <person name="DeGroote M.A."/>
            <person name="Parker T."/>
            <person name="Sizemore C."/>
            <person name="Tallon L.J."/>
            <person name="Sadzewicz L.K."/>
            <person name="Sengamalay N."/>
            <person name="Fraser C.M."/>
            <person name="Hine E."/>
            <person name="Shefchek K.A."/>
            <person name="Das S.P."/>
            <person name="Tettelin H."/>
        </authorList>
    </citation>
    <scope>NUCLEOTIDE SEQUENCE [LARGE SCALE GENOMIC DNA]</scope>
    <source>
        <strain evidence="2 3">1513</strain>
    </source>
</reference>
<dbReference type="EMBL" id="JAOJ01000002">
    <property type="protein sequence ID" value="EUA70096.1"/>
    <property type="molecule type" value="Genomic_DNA"/>
</dbReference>
<gene>
    <name evidence="2" type="ORF">I540_0847</name>
</gene>
<evidence type="ECO:0000256" key="1">
    <source>
        <dbReference type="SAM" id="MobiDB-lite"/>
    </source>
</evidence>
<sequence>MGLAVRSTVQVGGSSLPVVVTHARLSGSGEGESAPPTRDDPLIIGDLDQGF</sequence>